<keyword evidence="3" id="KW-1185">Reference proteome</keyword>
<accession>A0A0C9XN94</accession>
<dbReference type="InterPro" id="IPR043502">
    <property type="entry name" value="DNA/RNA_pol_sf"/>
</dbReference>
<dbReference type="SUPFAM" id="SSF56672">
    <property type="entry name" value="DNA/RNA polymerases"/>
    <property type="match status" value="1"/>
</dbReference>
<dbReference type="HOGENOM" id="CLU_001650_21_5_1"/>
<dbReference type="Pfam" id="PF07727">
    <property type="entry name" value="RVT_2"/>
    <property type="match status" value="1"/>
</dbReference>
<proteinExistence type="predicted"/>
<reference evidence="3" key="2">
    <citation type="submission" date="2015-01" db="EMBL/GenBank/DDBJ databases">
        <title>Evolutionary Origins and Diversification of the Mycorrhizal Mutualists.</title>
        <authorList>
            <consortium name="DOE Joint Genome Institute"/>
            <consortium name="Mycorrhizal Genomics Consortium"/>
            <person name="Kohler A."/>
            <person name="Kuo A."/>
            <person name="Nagy L.G."/>
            <person name="Floudas D."/>
            <person name="Copeland A."/>
            <person name="Barry K.W."/>
            <person name="Cichocki N."/>
            <person name="Veneault-Fourrey C."/>
            <person name="LaButti K."/>
            <person name="Lindquist E.A."/>
            <person name="Lipzen A."/>
            <person name="Lundell T."/>
            <person name="Morin E."/>
            <person name="Murat C."/>
            <person name="Riley R."/>
            <person name="Ohm R."/>
            <person name="Sun H."/>
            <person name="Tunlid A."/>
            <person name="Henrissat B."/>
            <person name="Grigoriev I.V."/>
            <person name="Hibbett D.S."/>
            <person name="Martin F."/>
        </authorList>
    </citation>
    <scope>NUCLEOTIDE SEQUENCE [LARGE SCALE GENOMIC DNA]</scope>
    <source>
        <strain evidence="3">441</strain>
    </source>
</reference>
<evidence type="ECO:0000313" key="3">
    <source>
        <dbReference type="Proteomes" id="UP000054018"/>
    </source>
</evidence>
<name>A0A0C9XN94_9AGAM</name>
<organism evidence="2 3">
    <name type="scientific">Pisolithus microcarpus 441</name>
    <dbReference type="NCBI Taxonomy" id="765257"/>
    <lineage>
        <taxon>Eukaryota</taxon>
        <taxon>Fungi</taxon>
        <taxon>Dikarya</taxon>
        <taxon>Basidiomycota</taxon>
        <taxon>Agaricomycotina</taxon>
        <taxon>Agaricomycetes</taxon>
        <taxon>Agaricomycetidae</taxon>
        <taxon>Boletales</taxon>
        <taxon>Sclerodermatineae</taxon>
        <taxon>Pisolithaceae</taxon>
        <taxon>Pisolithus</taxon>
    </lineage>
</organism>
<feature type="domain" description="Reverse transcriptase Ty1/copia-type" evidence="1">
    <location>
        <begin position="78"/>
        <end position="260"/>
    </location>
</feature>
<evidence type="ECO:0000259" key="1">
    <source>
        <dbReference type="Pfam" id="PF07727"/>
    </source>
</evidence>
<gene>
    <name evidence="2" type="ORF">PISMIDRAFT_17667</name>
</gene>
<dbReference type="EMBL" id="KN833967">
    <property type="protein sequence ID" value="KIK13905.1"/>
    <property type="molecule type" value="Genomic_DNA"/>
</dbReference>
<dbReference type="Proteomes" id="UP000054018">
    <property type="component" value="Unassembled WGS sequence"/>
</dbReference>
<sequence>MSTNGGKQLANHQDLALCQEGGADLANFLLNKVVPSEETPNQNVWEWSYHEIAHLPKAEQQQWEAACQEELDMLQKRKVFDLVDCPKGRKVIKNHWVFNVKSDGWKNARLVAKGYSQVEGLDFDQIFSPVVCYETVHLMFTLAALANWYISALDVRSAYLYGELEEEIYMEQPEGFAVPGQEQKVLHLQHALYGLKQAGLAWWQTLDKSLKELGFDHLKSDAGLFLFKRKNIVITIIYVDDALFCGPTKAVVDEVKAHLMCAKATRSTLINAPTLTR</sequence>
<dbReference type="AlphaFoldDB" id="A0A0C9XN94"/>
<reference evidence="2 3" key="1">
    <citation type="submission" date="2014-04" db="EMBL/GenBank/DDBJ databases">
        <authorList>
            <consortium name="DOE Joint Genome Institute"/>
            <person name="Kuo A."/>
            <person name="Kohler A."/>
            <person name="Costa M.D."/>
            <person name="Nagy L.G."/>
            <person name="Floudas D."/>
            <person name="Copeland A."/>
            <person name="Barry K.W."/>
            <person name="Cichocki N."/>
            <person name="Veneault-Fourrey C."/>
            <person name="LaButti K."/>
            <person name="Lindquist E.A."/>
            <person name="Lipzen A."/>
            <person name="Lundell T."/>
            <person name="Morin E."/>
            <person name="Murat C."/>
            <person name="Sun H."/>
            <person name="Tunlid A."/>
            <person name="Henrissat B."/>
            <person name="Grigoriev I.V."/>
            <person name="Hibbett D.S."/>
            <person name="Martin F."/>
            <person name="Nordberg H.P."/>
            <person name="Cantor M.N."/>
            <person name="Hua S.X."/>
        </authorList>
    </citation>
    <scope>NUCLEOTIDE SEQUENCE [LARGE SCALE GENOMIC DNA]</scope>
    <source>
        <strain evidence="2 3">441</strain>
    </source>
</reference>
<dbReference type="OrthoDB" id="3270333at2759"/>
<evidence type="ECO:0000313" key="2">
    <source>
        <dbReference type="EMBL" id="KIK13905.1"/>
    </source>
</evidence>
<protein>
    <recommendedName>
        <fullName evidence="1">Reverse transcriptase Ty1/copia-type domain-containing protein</fullName>
    </recommendedName>
</protein>
<dbReference type="STRING" id="765257.A0A0C9XN94"/>
<dbReference type="InterPro" id="IPR013103">
    <property type="entry name" value="RVT_2"/>
</dbReference>